<organism evidence="1 2">
    <name type="scientific">Laceyella sediminis</name>
    <dbReference type="NCBI Taxonomy" id="573074"/>
    <lineage>
        <taxon>Bacteria</taxon>
        <taxon>Bacillati</taxon>
        <taxon>Bacillota</taxon>
        <taxon>Bacilli</taxon>
        <taxon>Bacillales</taxon>
        <taxon>Thermoactinomycetaceae</taxon>
        <taxon>Laceyella</taxon>
    </lineage>
</organism>
<proteinExistence type="predicted"/>
<dbReference type="EMBL" id="PVTZ01000012">
    <property type="protein sequence ID" value="PRZ12660.1"/>
    <property type="molecule type" value="Genomic_DNA"/>
</dbReference>
<gene>
    <name evidence="1" type="ORF">CLV36_11257</name>
</gene>
<accession>A0ABX5ENE7</accession>
<protein>
    <submittedName>
        <fullName evidence="1">Uncharacterized protein</fullName>
    </submittedName>
</protein>
<dbReference type="RefSeq" id="WP_106343007.1">
    <property type="nucleotide sequence ID" value="NZ_PVTZ01000012.1"/>
</dbReference>
<evidence type="ECO:0000313" key="2">
    <source>
        <dbReference type="Proteomes" id="UP000238836"/>
    </source>
</evidence>
<name>A0ABX5ENE7_9BACL</name>
<reference evidence="1 2" key="1">
    <citation type="submission" date="2018-03" db="EMBL/GenBank/DDBJ databases">
        <title>Genomic Encyclopedia of Archaeal and Bacterial Type Strains, Phase II (KMG-II): from individual species to whole genera.</title>
        <authorList>
            <person name="Goeker M."/>
        </authorList>
    </citation>
    <scope>NUCLEOTIDE SEQUENCE [LARGE SCALE GENOMIC DNA]</scope>
    <source>
        <strain evidence="1 2">RHA1</strain>
    </source>
</reference>
<evidence type="ECO:0000313" key="1">
    <source>
        <dbReference type="EMBL" id="PRZ12660.1"/>
    </source>
</evidence>
<keyword evidence="2" id="KW-1185">Reference proteome</keyword>
<dbReference type="Proteomes" id="UP000238836">
    <property type="component" value="Unassembled WGS sequence"/>
</dbReference>
<sequence>MGKRYEQAFLDGYKPVTLGWKGKLFNEIYYEQLIQYPYINPYEGNPNGYIFFQNGQLKEMYLERMNVAKNEYEKHIVLGEMLGFPVKSVKKYAEMRVLEDELGEYPEIERKQAVGVEWAGFFFTTYLDFIENEIKWLWETYQHPKAVNNLLCLWSKDIDAMEIKYGDYVALDKAVRFIKEKRNLVPINI</sequence>
<comment type="caution">
    <text evidence="1">The sequence shown here is derived from an EMBL/GenBank/DDBJ whole genome shotgun (WGS) entry which is preliminary data.</text>
</comment>